<protein>
    <submittedName>
        <fullName evidence="13">Outer membrane usher protein FimD/PapC</fullName>
    </submittedName>
</protein>
<keyword evidence="4" id="KW-1134">Transmembrane beta strand</keyword>
<evidence type="ECO:0000256" key="2">
    <source>
        <dbReference type="ARBA" id="ARBA00008064"/>
    </source>
</evidence>
<evidence type="ECO:0000256" key="1">
    <source>
        <dbReference type="ARBA" id="ARBA00004571"/>
    </source>
</evidence>
<evidence type="ECO:0000256" key="4">
    <source>
        <dbReference type="ARBA" id="ARBA00022452"/>
    </source>
</evidence>
<dbReference type="InterPro" id="IPR025885">
    <property type="entry name" value="PapC_N"/>
</dbReference>
<dbReference type="Pfam" id="PF13953">
    <property type="entry name" value="PapC_C"/>
    <property type="match status" value="1"/>
</dbReference>
<feature type="signal peptide" evidence="10">
    <location>
        <begin position="1"/>
        <end position="21"/>
    </location>
</feature>
<evidence type="ECO:0000259" key="11">
    <source>
        <dbReference type="Pfam" id="PF13953"/>
    </source>
</evidence>
<dbReference type="InterPro" id="IPR043142">
    <property type="entry name" value="PapC-like_C_sf"/>
</dbReference>
<dbReference type="Gene3D" id="3.10.20.410">
    <property type="match status" value="1"/>
</dbReference>
<gene>
    <name evidence="13" type="ORF">DFQ50_109233</name>
</gene>
<evidence type="ECO:0000313" key="14">
    <source>
        <dbReference type="Proteomes" id="UP000253201"/>
    </source>
</evidence>
<keyword evidence="7 9" id="KW-0472">Membrane</keyword>
<keyword evidence="5 9" id="KW-0812">Transmembrane</keyword>
<evidence type="ECO:0000256" key="7">
    <source>
        <dbReference type="ARBA" id="ARBA00023136"/>
    </source>
</evidence>
<keyword evidence="14" id="KW-1185">Reference proteome</keyword>
<feature type="domain" description="PapC N-terminal" evidence="12">
    <location>
        <begin position="23"/>
        <end position="162"/>
    </location>
</feature>
<accession>A0ABX9FUP3</accession>
<reference evidence="13 14" key="1">
    <citation type="submission" date="2018-06" db="EMBL/GenBank/DDBJ databases">
        <title>Genomic Encyclopedia of Type Strains, Phase IV (KMG-IV): sequencing the most valuable type-strain genomes for metagenomic binning, comparative biology and taxonomic classification.</title>
        <authorList>
            <person name="Goeker M."/>
        </authorList>
    </citation>
    <scope>NUCLEOTIDE SEQUENCE [LARGE SCALE GENOMIC DNA]</scope>
    <source>
        <strain evidence="13 14">DSM 27453</strain>
    </source>
</reference>
<keyword evidence="6 10" id="KW-0732">Signal</keyword>
<dbReference type="InterPro" id="IPR037224">
    <property type="entry name" value="PapC_N_sf"/>
</dbReference>
<dbReference type="Gene3D" id="2.60.40.2610">
    <property type="entry name" value="Outer membrane usher protein FimD, plug domain"/>
    <property type="match status" value="1"/>
</dbReference>
<keyword evidence="8 9" id="KW-0998">Cell outer membrane</keyword>
<dbReference type="SUPFAM" id="SSF141729">
    <property type="entry name" value="FimD N-terminal domain-like"/>
    <property type="match status" value="1"/>
</dbReference>
<evidence type="ECO:0000256" key="6">
    <source>
        <dbReference type="ARBA" id="ARBA00022729"/>
    </source>
</evidence>
<dbReference type="PROSITE" id="PS01151">
    <property type="entry name" value="FIMBRIAL_USHER"/>
    <property type="match status" value="1"/>
</dbReference>
<evidence type="ECO:0000259" key="12">
    <source>
        <dbReference type="Pfam" id="PF13954"/>
    </source>
</evidence>
<dbReference type="InterPro" id="IPR000015">
    <property type="entry name" value="Fimb_usher"/>
</dbReference>
<comment type="caution">
    <text evidence="13">The sequence shown here is derived from an EMBL/GenBank/DDBJ whole genome shotgun (WGS) entry which is preliminary data.</text>
</comment>
<dbReference type="PANTHER" id="PTHR30451:SF4">
    <property type="entry name" value="OUTER MEMBRANE USHER PROTEIN YQIG-RELATED"/>
    <property type="match status" value="1"/>
</dbReference>
<proteinExistence type="inferred from homology"/>
<dbReference type="Pfam" id="PF13954">
    <property type="entry name" value="PapC_N"/>
    <property type="match status" value="1"/>
</dbReference>
<dbReference type="PANTHER" id="PTHR30451">
    <property type="entry name" value="OUTER MEMBRANE USHER PROTEIN"/>
    <property type="match status" value="1"/>
</dbReference>
<evidence type="ECO:0000256" key="9">
    <source>
        <dbReference type="RuleBase" id="RU003884"/>
    </source>
</evidence>
<comment type="subcellular location">
    <subcellularLocation>
        <location evidence="1 9">Cell outer membrane</location>
        <topology evidence="1 9">Multi-pass membrane protein</topology>
    </subcellularLocation>
</comment>
<evidence type="ECO:0000313" key="13">
    <source>
        <dbReference type="EMBL" id="RBP08463.1"/>
    </source>
</evidence>
<evidence type="ECO:0000256" key="10">
    <source>
        <dbReference type="SAM" id="SignalP"/>
    </source>
</evidence>
<feature type="chain" id="PRO_5046996007" evidence="10">
    <location>
        <begin position="22"/>
        <end position="815"/>
    </location>
</feature>
<keyword evidence="3 9" id="KW-0813">Transport</keyword>
<dbReference type="Gene3D" id="2.60.40.2070">
    <property type="match status" value="1"/>
</dbReference>
<evidence type="ECO:0000256" key="5">
    <source>
        <dbReference type="ARBA" id="ARBA00022692"/>
    </source>
</evidence>
<evidence type="ECO:0000256" key="8">
    <source>
        <dbReference type="ARBA" id="ARBA00023237"/>
    </source>
</evidence>
<feature type="domain" description="PapC-like C-terminal" evidence="11">
    <location>
        <begin position="742"/>
        <end position="798"/>
    </location>
</feature>
<sequence>MDNCKLLAAGCGLLLTLPVHAVEFNLNVLDKTMRDGVDFSQFKDKSAIAAGDYFVSVTVNKNLISSGRQLSWKKQKETVAVCIPVDLADQLGLKEDIRNTFAIKDNCLDFTTQPDITFKLDRATQNLDIVIPQAMLAWRSDTWMPPATWDNGVAGLLLDYNLFASTYRPNHGEHSENYNSYGTAGANLGAWRLRSDYQISQTQSSGSAQTTRSISRTYLFRPLPSLGAKLTLGETDFSSNVFDAFSYNGAAIASDDRMLPWELRGYAPQISGIAQTNATVTVSHAGRVIYQTKVAPGPFLISDLNQSVQGTLDVKVQEEDGRVNSFQVSAAATPFLTREGQVRYKVAAGRARPDISHHVVNDTFISSEASWGMLSDTSLYGGILAAGSDYRSIAVGIGQNMRWLGAVSFDITHASSTFEDGHQERGRSYRLNYSKRFDATDSQVSLAAYRFSEREFHSYANFVDHQYHDADTQDEKQTLSISFNQPIDPLNLNLYLSGLRQEWWDGDTSTTANLTAGFNFDIGSWKGLTLSTSWSTTHYEERGSDNQFYMSLSIPFDFGRRLNYDMHSSNTTSHMVSWNDSSSARDTWGVSAGIESDKPDNGAQFRGNLQHITSVGDLQLSGSYNASDYRSVSASWTGSMTATRQGFAWHRRSFGNEPRIMIDADGVAGIPVQGELNETNWLGNTVVPMISSYSPATIAVNMNNLPDGVTVDENIMRQAWTEGAIGYKSLVSRAGKDLSVIIHTADNGVPPLGAVVYLSDKNIDVGMVSEEGHAWLSGVKGGQTFNVQWGKENRCTIKLPASLESVAQQLILPCH</sequence>
<dbReference type="InterPro" id="IPR042186">
    <property type="entry name" value="FimD_plug_dom"/>
</dbReference>
<keyword evidence="9" id="KW-1029">Fimbrium biogenesis</keyword>
<dbReference type="EMBL" id="QNRL01000009">
    <property type="protein sequence ID" value="RBP08463.1"/>
    <property type="molecule type" value="Genomic_DNA"/>
</dbReference>
<dbReference type="Proteomes" id="UP000253201">
    <property type="component" value="Unassembled WGS sequence"/>
</dbReference>
<evidence type="ECO:0000256" key="3">
    <source>
        <dbReference type="ARBA" id="ARBA00022448"/>
    </source>
</evidence>
<comment type="similarity">
    <text evidence="2 9">Belongs to the fimbrial export usher family.</text>
</comment>
<organism evidence="13 14">
    <name type="scientific">Pseudocitrobacter faecalis</name>
    <dbReference type="NCBI Taxonomy" id="1398493"/>
    <lineage>
        <taxon>Bacteria</taxon>
        <taxon>Pseudomonadati</taxon>
        <taxon>Pseudomonadota</taxon>
        <taxon>Gammaproteobacteria</taxon>
        <taxon>Enterobacterales</taxon>
        <taxon>Enterobacteriaceae</taxon>
        <taxon>Pseudocitrobacter</taxon>
    </lineage>
</organism>
<dbReference type="InterPro" id="IPR025949">
    <property type="entry name" value="PapC-like_C"/>
</dbReference>
<dbReference type="Gene3D" id="2.60.40.3110">
    <property type="match status" value="1"/>
</dbReference>
<dbReference type="Pfam" id="PF00577">
    <property type="entry name" value="Usher"/>
    <property type="match status" value="1"/>
</dbReference>
<dbReference type="InterPro" id="IPR018030">
    <property type="entry name" value="Fimbrial_membr_usher_CS"/>
</dbReference>
<name>A0ABX9FUP3_9ENTR</name>